<keyword evidence="4" id="KW-1185">Reference proteome</keyword>
<dbReference type="InterPro" id="IPR000792">
    <property type="entry name" value="Tscrpt_reg_LuxR_C"/>
</dbReference>
<dbReference type="SMART" id="SM00421">
    <property type="entry name" value="HTH_LUXR"/>
    <property type="match status" value="1"/>
</dbReference>
<dbReference type="EMBL" id="BSPC01000069">
    <property type="protein sequence ID" value="GLS23112.1"/>
    <property type="molecule type" value="Genomic_DNA"/>
</dbReference>
<dbReference type="PROSITE" id="PS00622">
    <property type="entry name" value="HTH_LUXR_1"/>
    <property type="match status" value="1"/>
</dbReference>
<dbReference type="SUPFAM" id="SSF46894">
    <property type="entry name" value="C-terminal effector domain of the bipartite response regulators"/>
    <property type="match status" value="1"/>
</dbReference>
<dbReference type="Proteomes" id="UP001156882">
    <property type="component" value="Unassembled WGS sequence"/>
</dbReference>
<name>A0ABQ6CXW6_9HYPH</name>
<keyword evidence="1 3" id="KW-0238">DNA-binding</keyword>
<dbReference type="Pfam" id="PF00196">
    <property type="entry name" value="GerE"/>
    <property type="match status" value="1"/>
</dbReference>
<evidence type="ECO:0000313" key="4">
    <source>
        <dbReference type="Proteomes" id="UP001156882"/>
    </source>
</evidence>
<dbReference type="InterPro" id="IPR039420">
    <property type="entry name" value="WalR-like"/>
</dbReference>
<gene>
    <name evidence="3" type="ORF">GCM10007874_61320</name>
</gene>
<evidence type="ECO:0000259" key="2">
    <source>
        <dbReference type="PROSITE" id="PS50043"/>
    </source>
</evidence>
<dbReference type="PANTHER" id="PTHR43214:SF42">
    <property type="entry name" value="TRANSCRIPTIONAL REGULATORY PROTEIN DESR"/>
    <property type="match status" value="1"/>
</dbReference>
<dbReference type="CDD" id="cd06170">
    <property type="entry name" value="LuxR_C_like"/>
    <property type="match status" value="1"/>
</dbReference>
<sequence>MNVFVPAPSAESATGAIFAHPSEDFQAPFTSEYAYLPSDVEAAKSPIAVISENRFFGTCFARCLTQMAVEFDIHSFANHHEWLESSDHASTEIVLLCATGERATEDAVLHSLDTIMQVSGDARVIIVSDVDQPGPMIEALSKGAKGYVSMGLDLEIALGAIRLINVGGTFIPASSLMSMRSTAPAGGEAKIARADKSIFTERQLEVLEHLRRGDPNKIIAHKMSMSEATVKIHVRNMMRKIKAKNRTELVCKSNELLGLQ</sequence>
<proteinExistence type="predicted"/>
<evidence type="ECO:0000313" key="3">
    <source>
        <dbReference type="EMBL" id="GLS23112.1"/>
    </source>
</evidence>
<organism evidence="3 4">
    <name type="scientific">Labrys miyagiensis</name>
    <dbReference type="NCBI Taxonomy" id="346912"/>
    <lineage>
        <taxon>Bacteria</taxon>
        <taxon>Pseudomonadati</taxon>
        <taxon>Pseudomonadota</taxon>
        <taxon>Alphaproteobacteria</taxon>
        <taxon>Hyphomicrobiales</taxon>
        <taxon>Xanthobacteraceae</taxon>
        <taxon>Labrys</taxon>
    </lineage>
</organism>
<comment type="caution">
    <text evidence="3">The sequence shown here is derived from an EMBL/GenBank/DDBJ whole genome shotgun (WGS) entry which is preliminary data.</text>
</comment>
<reference evidence="4" key="1">
    <citation type="journal article" date="2019" name="Int. J. Syst. Evol. Microbiol.">
        <title>The Global Catalogue of Microorganisms (GCM) 10K type strain sequencing project: providing services to taxonomists for standard genome sequencing and annotation.</title>
        <authorList>
            <consortium name="The Broad Institute Genomics Platform"/>
            <consortium name="The Broad Institute Genome Sequencing Center for Infectious Disease"/>
            <person name="Wu L."/>
            <person name="Ma J."/>
        </authorList>
    </citation>
    <scope>NUCLEOTIDE SEQUENCE [LARGE SCALE GENOMIC DNA]</scope>
    <source>
        <strain evidence="4">NBRC 101365</strain>
    </source>
</reference>
<protein>
    <submittedName>
        <fullName evidence="3">DNA-binding response regulator</fullName>
    </submittedName>
</protein>
<evidence type="ECO:0000256" key="1">
    <source>
        <dbReference type="ARBA" id="ARBA00023125"/>
    </source>
</evidence>
<dbReference type="Gene3D" id="3.40.50.2300">
    <property type="match status" value="1"/>
</dbReference>
<accession>A0ABQ6CXW6</accession>
<feature type="domain" description="HTH luxR-type" evidence="2">
    <location>
        <begin position="192"/>
        <end position="257"/>
    </location>
</feature>
<dbReference type="SUPFAM" id="SSF52172">
    <property type="entry name" value="CheY-like"/>
    <property type="match status" value="1"/>
</dbReference>
<dbReference type="InterPro" id="IPR011006">
    <property type="entry name" value="CheY-like_superfamily"/>
</dbReference>
<dbReference type="GO" id="GO:0003677">
    <property type="term" value="F:DNA binding"/>
    <property type="evidence" value="ECO:0007669"/>
    <property type="project" value="UniProtKB-KW"/>
</dbReference>
<dbReference type="PRINTS" id="PR00038">
    <property type="entry name" value="HTHLUXR"/>
</dbReference>
<dbReference type="PANTHER" id="PTHR43214">
    <property type="entry name" value="TWO-COMPONENT RESPONSE REGULATOR"/>
    <property type="match status" value="1"/>
</dbReference>
<dbReference type="InterPro" id="IPR016032">
    <property type="entry name" value="Sig_transdc_resp-reg_C-effctor"/>
</dbReference>
<dbReference type="PROSITE" id="PS50043">
    <property type="entry name" value="HTH_LUXR_2"/>
    <property type="match status" value="1"/>
</dbReference>